<name>A0AAV4RH44_CAEEX</name>
<dbReference type="EMBL" id="BPLR01008000">
    <property type="protein sequence ID" value="GIY21319.1"/>
    <property type="molecule type" value="Genomic_DNA"/>
</dbReference>
<feature type="compositionally biased region" description="Basic residues" evidence="1">
    <location>
        <begin position="1"/>
        <end position="12"/>
    </location>
</feature>
<organism evidence="2 3">
    <name type="scientific">Caerostris extrusa</name>
    <name type="common">Bark spider</name>
    <name type="synonym">Caerostris bankana</name>
    <dbReference type="NCBI Taxonomy" id="172846"/>
    <lineage>
        <taxon>Eukaryota</taxon>
        <taxon>Metazoa</taxon>
        <taxon>Ecdysozoa</taxon>
        <taxon>Arthropoda</taxon>
        <taxon>Chelicerata</taxon>
        <taxon>Arachnida</taxon>
        <taxon>Araneae</taxon>
        <taxon>Araneomorphae</taxon>
        <taxon>Entelegynae</taxon>
        <taxon>Araneoidea</taxon>
        <taxon>Araneidae</taxon>
        <taxon>Caerostris</taxon>
    </lineage>
</organism>
<keyword evidence="3" id="KW-1185">Reference proteome</keyword>
<evidence type="ECO:0000313" key="3">
    <source>
        <dbReference type="Proteomes" id="UP001054945"/>
    </source>
</evidence>
<proteinExistence type="predicted"/>
<feature type="region of interest" description="Disordered" evidence="1">
    <location>
        <begin position="1"/>
        <end position="53"/>
    </location>
</feature>
<comment type="caution">
    <text evidence="2">The sequence shown here is derived from an EMBL/GenBank/DDBJ whole genome shotgun (WGS) entry which is preliminary data.</text>
</comment>
<gene>
    <name evidence="2" type="ORF">CEXT_565061</name>
</gene>
<sequence>MHIRVPCRRSRRSTSNLHSGEPLPPPQLSQAEPEADHPGPALNTPPGSPCMNPPYWKSRLTTIKNSFLGSPRFHRRNCKVISSIIFPF</sequence>
<dbReference type="Proteomes" id="UP001054945">
    <property type="component" value="Unassembled WGS sequence"/>
</dbReference>
<protein>
    <submittedName>
        <fullName evidence="2">Uncharacterized protein</fullName>
    </submittedName>
</protein>
<accession>A0AAV4RH44</accession>
<dbReference type="AlphaFoldDB" id="A0AAV4RH44"/>
<evidence type="ECO:0000313" key="2">
    <source>
        <dbReference type="EMBL" id="GIY21319.1"/>
    </source>
</evidence>
<reference evidence="2 3" key="1">
    <citation type="submission" date="2021-06" db="EMBL/GenBank/DDBJ databases">
        <title>Caerostris extrusa draft genome.</title>
        <authorList>
            <person name="Kono N."/>
            <person name="Arakawa K."/>
        </authorList>
    </citation>
    <scope>NUCLEOTIDE SEQUENCE [LARGE SCALE GENOMIC DNA]</scope>
</reference>
<evidence type="ECO:0000256" key="1">
    <source>
        <dbReference type="SAM" id="MobiDB-lite"/>
    </source>
</evidence>